<sequence length="306" mass="32438">MASSSSSAVLGSGTSSTSTSTDVVLSWVEPGDVKECIGLIMDVTGDQDPMRVVMYEDAKHEAHTLATVAWMYEEMAETESDVDKIVKAVRVRDGRIVGVLHAGKTSEGVARRVSVSDGLSKLKIESESDADTGLDAGAGAVPNPVPVPIAGSVTGSGPGVGTDAGNQHTRPPVPEDLLNKSVAELTDEDCHRINAWAVDGDLLADEMSIRKGVSEAAKPLGPLYNINVVAIAPDARGQGIGTRLLEYLRQEHTDSIGFGLVAHCGRNTRGFFEKSGFEFKGEEVSKTGQERLWLWSPAVPGRGKER</sequence>
<dbReference type="EMBL" id="JAKJXP020000080">
    <property type="protein sequence ID" value="KAK7748464.1"/>
    <property type="molecule type" value="Genomic_DNA"/>
</dbReference>
<protein>
    <recommendedName>
        <fullName evidence="2">N-acetyltransferase domain-containing protein</fullName>
    </recommendedName>
</protein>
<dbReference type="Gene3D" id="3.40.630.30">
    <property type="match status" value="1"/>
</dbReference>
<feature type="region of interest" description="Disordered" evidence="1">
    <location>
        <begin position="1"/>
        <end position="21"/>
    </location>
</feature>
<gene>
    <name evidence="3" type="ORF">SLS62_008503</name>
</gene>
<dbReference type="Pfam" id="PF13508">
    <property type="entry name" value="Acetyltransf_7"/>
    <property type="match status" value="1"/>
</dbReference>
<dbReference type="CDD" id="cd04301">
    <property type="entry name" value="NAT_SF"/>
    <property type="match status" value="1"/>
</dbReference>
<feature type="domain" description="N-acetyltransferase" evidence="2">
    <location>
        <begin position="224"/>
        <end position="278"/>
    </location>
</feature>
<dbReference type="SUPFAM" id="SSF55729">
    <property type="entry name" value="Acyl-CoA N-acyltransferases (Nat)"/>
    <property type="match status" value="1"/>
</dbReference>
<feature type="region of interest" description="Disordered" evidence="1">
    <location>
        <begin position="155"/>
        <end position="174"/>
    </location>
</feature>
<dbReference type="InterPro" id="IPR000182">
    <property type="entry name" value="GNAT_dom"/>
</dbReference>
<accession>A0AAN9UHH9</accession>
<keyword evidence="4" id="KW-1185">Reference proteome</keyword>
<evidence type="ECO:0000313" key="3">
    <source>
        <dbReference type="EMBL" id="KAK7748464.1"/>
    </source>
</evidence>
<reference evidence="3 4" key="1">
    <citation type="submission" date="2024-02" db="EMBL/GenBank/DDBJ databases">
        <title>De novo assembly and annotation of 12 fungi associated with fruit tree decline syndrome in Ontario, Canada.</title>
        <authorList>
            <person name="Sulman M."/>
            <person name="Ellouze W."/>
            <person name="Ilyukhin E."/>
        </authorList>
    </citation>
    <scope>NUCLEOTIDE SEQUENCE [LARGE SCALE GENOMIC DNA]</scope>
    <source>
        <strain evidence="3 4">M11/M66-122</strain>
    </source>
</reference>
<dbReference type="Proteomes" id="UP001320420">
    <property type="component" value="Unassembled WGS sequence"/>
</dbReference>
<dbReference type="GO" id="GO:0016747">
    <property type="term" value="F:acyltransferase activity, transferring groups other than amino-acyl groups"/>
    <property type="evidence" value="ECO:0007669"/>
    <property type="project" value="InterPro"/>
</dbReference>
<comment type="caution">
    <text evidence="3">The sequence shown here is derived from an EMBL/GenBank/DDBJ whole genome shotgun (WGS) entry which is preliminary data.</text>
</comment>
<dbReference type="AlphaFoldDB" id="A0AAN9UHH9"/>
<name>A0AAN9UHH9_9PEZI</name>
<evidence type="ECO:0000259" key="2">
    <source>
        <dbReference type="Pfam" id="PF13508"/>
    </source>
</evidence>
<organism evidence="3 4">
    <name type="scientific">Diatrype stigma</name>
    <dbReference type="NCBI Taxonomy" id="117547"/>
    <lineage>
        <taxon>Eukaryota</taxon>
        <taxon>Fungi</taxon>
        <taxon>Dikarya</taxon>
        <taxon>Ascomycota</taxon>
        <taxon>Pezizomycotina</taxon>
        <taxon>Sordariomycetes</taxon>
        <taxon>Xylariomycetidae</taxon>
        <taxon>Xylariales</taxon>
        <taxon>Diatrypaceae</taxon>
        <taxon>Diatrype</taxon>
    </lineage>
</organism>
<dbReference type="InterPro" id="IPR016181">
    <property type="entry name" value="Acyl_CoA_acyltransferase"/>
</dbReference>
<evidence type="ECO:0000256" key="1">
    <source>
        <dbReference type="SAM" id="MobiDB-lite"/>
    </source>
</evidence>
<proteinExistence type="predicted"/>
<evidence type="ECO:0000313" key="4">
    <source>
        <dbReference type="Proteomes" id="UP001320420"/>
    </source>
</evidence>